<protein>
    <recommendedName>
        <fullName evidence="4">Heparinase</fullName>
    </recommendedName>
</protein>
<dbReference type="Proteomes" id="UP000075806">
    <property type="component" value="Unassembled WGS sequence"/>
</dbReference>
<dbReference type="Gene3D" id="1.50.10.100">
    <property type="entry name" value="Chondroitin AC/alginate lyase"/>
    <property type="match status" value="1"/>
</dbReference>
<dbReference type="EMBL" id="LTAO01000001">
    <property type="protein sequence ID" value="KYG35287.1"/>
    <property type="molecule type" value="Genomic_DNA"/>
</dbReference>
<feature type="coiled-coil region" evidence="1">
    <location>
        <begin position="8"/>
        <end position="60"/>
    </location>
</feature>
<organism evidence="2 3">
    <name type="scientific">Alkalihalobacillus trypoxylicola</name>
    <dbReference type="NCBI Taxonomy" id="519424"/>
    <lineage>
        <taxon>Bacteria</taxon>
        <taxon>Bacillati</taxon>
        <taxon>Bacillota</taxon>
        <taxon>Bacilli</taxon>
        <taxon>Bacillales</taxon>
        <taxon>Bacillaceae</taxon>
        <taxon>Alkalihalobacillus</taxon>
    </lineage>
</organism>
<accession>A0A161QBJ2</accession>
<dbReference type="PANTHER" id="PTHR38045:SF1">
    <property type="entry name" value="HEPARINASE II_III-LIKE PROTEIN"/>
    <property type="match status" value="1"/>
</dbReference>
<dbReference type="PANTHER" id="PTHR38045">
    <property type="entry name" value="CHROMOSOME 1, WHOLE GENOME SHOTGUN SEQUENCE"/>
    <property type="match status" value="1"/>
</dbReference>
<name>A0A161QBJ2_9BACI</name>
<gene>
    <name evidence="2" type="ORF">AZF04_02825</name>
</gene>
<evidence type="ECO:0008006" key="4">
    <source>
        <dbReference type="Google" id="ProtNLM"/>
    </source>
</evidence>
<dbReference type="STRING" id="519424.AZF04_02825"/>
<evidence type="ECO:0000313" key="3">
    <source>
        <dbReference type="Proteomes" id="UP000075806"/>
    </source>
</evidence>
<dbReference type="Gene3D" id="2.70.98.70">
    <property type="match status" value="1"/>
</dbReference>
<reference evidence="2" key="1">
    <citation type="submission" date="2016-02" db="EMBL/GenBank/DDBJ databases">
        <title>Genome sequence of Bacillus trypoxylicola KCTC 13244(T).</title>
        <authorList>
            <person name="Jeong H."/>
            <person name="Park S.-H."/>
            <person name="Choi S.-K."/>
        </authorList>
    </citation>
    <scope>NUCLEOTIDE SEQUENCE [LARGE SCALE GENOMIC DNA]</scope>
    <source>
        <strain evidence="2">KCTC 13244</strain>
    </source>
</reference>
<proteinExistence type="predicted"/>
<keyword evidence="1" id="KW-0175">Coiled coil</keyword>
<sequence>MEGRIYKLESLKNRLENKKKNLLFTSKQEQQQFFKHFRDTEEYENIRNEMISEAERLIKEPNPELTFSLFDMFYTKGSRTEYERTYFLKRRRLNTFAIMLLLNPDNATFKDALQNVIWSICLEYTWCLPAHTKKEEGIENTYTIDLFAAETAFSLCEIKELLKEVLDPFILQYVSHEVAKRVLQPFLKQKPFFWESADHNWAAVCGGAVGAAALYEIEDPVQLTQILERVLPALEHYKEGFNEDGACLEGYVYWEYGFGYFVYFADLLLKKTNQKINLFSDDKIHQIALFQQKAFLSGNFLVNFSDSSQCKGVFLGLSHYLNEKFPDIDVPKSNLRASFDEDHCSRWAPAIRNIIWYQPEKKGENWRNQSYYLETSQWFISRFELKNEKYAFATKGGHNNEPHNHNDLGHFILHGAGQTFLTDLGSGLYTKDYFGKKRYSYMVNHSFGHSVPIFNGEGQKEGYNYQAKLNEVDIQAEQDSLKINMTNAYPDEILKEYIRTYTLQKRKGILILNDQFTISSKYLDKKLVERFITPIKNISRVEKGLLLKSEHSVDLLITFDYSLLSPHWTPLEFMNHQGVKETAYAIDLVSTITKQEMDRKIEFHFIN</sequence>
<dbReference type="AlphaFoldDB" id="A0A161QBJ2"/>
<evidence type="ECO:0000256" key="1">
    <source>
        <dbReference type="SAM" id="Coils"/>
    </source>
</evidence>
<evidence type="ECO:0000313" key="2">
    <source>
        <dbReference type="EMBL" id="KYG35287.1"/>
    </source>
</evidence>
<dbReference type="InterPro" id="IPR008929">
    <property type="entry name" value="Chondroitin_lyas"/>
</dbReference>
<dbReference type="SUPFAM" id="SSF48230">
    <property type="entry name" value="Chondroitin AC/alginate lyase"/>
    <property type="match status" value="1"/>
</dbReference>
<comment type="caution">
    <text evidence="2">The sequence shown here is derived from an EMBL/GenBank/DDBJ whole genome shotgun (WGS) entry which is preliminary data.</text>
</comment>
<keyword evidence="3" id="KW-1185">Reference proteome</keyword>